<evidence type="ECO:0000313" key="4">
    <source>
        <dbReference type="EnsemblPlants" id="EMT02674"/>
    </source>
</evidence>
<dbReference type="InterPro" id="IPR036013">
    <property type="entry name" value="Band_7/SPFH_dom_sf"/>
</dbReference>
<feature type="region of interest" description="Disordered" evidence="2">
    <location>
        <begin position="308"/>
        <end position="401"/>
    </location>
</feature>
<proteinExistence type="predicted"/>
<dbReference type="InterPro" id="IPR006768">
    <property type="entry name" value="Cwf19-like_C_dom-1"/>
</dbReference>
<evidence type="ECO:0000256" key="2">
    <source>
        <dbReference type="SAM" id="MobiDB-lite"/>
    </source>
</evidence>
<organism evidence="4">
    <name type="scientific">Aegilops tauschii</name>
    <name type="common">Tausch's goatgrass</name>
    <name type="synonym">Aegilops squarrosa</name>
    <dbReference type="NCBI Taxonomy" id="37682"/>
    <lineage>
        <taxon>Eukaryota</taxon>
        <taxon>Viridiplantae</taxon>
        <taxon>Streptophyta</taxon>
        <taxon>Embryophyta</taxon>
        <taxon>Tracheophyta</taxon>
        <taxon>Spermatophyta</taxon>
        <taxon>Magnoliopsida</taxon>
        <taxon>Liliopsida</taxon>
        <taxon>Poales</taxon>
        <taxon>Poaceae</taxon>
        <taxon>BOP clade</taxon>
        <taxon>Pooideae</taxon>
        <taxon>Triticodae</taxon>
        <taxon>Triticeae</taxon>
        <taxon>Triticinae</taxon>
        <taxon>Aegilops</taxon>
    </lineage>
</organism>
<dbReference type="Pfam" id="PF04677">
    <property type="entry name" value="CwfJ_C_1"/>
    <property type="match status" value="1"/>
</dbReference>
<dbReference type="CDD" id="cd03407">
    <property type="entry name" value="SPFH_like_u4"/>
    <property type="match status" value="1"/>
</dbReference>
<evidence type="ECO:0000256" key="1">
    <source>
        <dbReference type="ARBA" id="ARBA00023288"/>
    </source>
</evidence>
<accession>N1QUC7</accession>
<dbReference type="SUPFAM" id="SSF117892">
    <property type="entry name" value="Band 7/SPFH domain"/>
    <property type="match status" value="1"/>
</dbReference>
<dbReference type="InterPro" id="IPR050710">
    <property type="entry name" value="Band7/mec-2_domain"/>
</dbReference>
<dbReference type="PANTHER" id="PTHR43327">
    <property type="entry name" value="STOMATIN-LIKE PROTEIN 2, MITOCHONDRIAL"/>
    <property type="match status" value="1"/>
</dbReference>
<dbReference type="Pfam" id="PF04676">
    <property type="entry name" value="CwfJ_C_2"/>
    <property type="match status" value="1"/>
</dbReference>
<dbReference type="Pfam" id="PF01145">
    <property type="entry name" value="Band_7"/>
    <property type="match status" value="1"/>
</dbReference>
<protein>
    <recommendedName>
        <fullName evidence="3">Band 7 domain-containing protein</fullName>
    </recommendedName>
</protein>
<feature type="domain" description="Band 7" evidence="3">
    <location>
        <begin position="7"/>
        <end position="167"/>
    </location>
</feature>
<dbReference type="PANTHER" id="PTHR43327:SF11">
    <property type="entry name" value="HYPERSENSITIVE-INDUCED RESPONSE PROTEIN 4"/>
    <property type="match status" value="1"/>
</dbReference>
<dbReference type="AlphaFoldDB" id="N1QUC7"/>
<reference evidence="4" key="1">
    <citation type="submission" date="2015-06" db="UniProtKB">
        <authorList>
            <consortium name="EnsemblPlants"/>
        </authorList>
    </citation>
    <scope>IDENTIFICATION</scope>
</reference>
<keyword evidence="1" id="KW-0449">Lipoprotein</keyword>
<sequence>MVSAFFLFCGCVEQANVAVVEKWGRFLRLAEPGLHFFNPFAGELVAGTLSTRVQSLDVKVETKTKDNVFVQLICTIQYRVVKENADDAFYELQNPQQQIQSYVFDVVRAIVPRMELDSLFEQKNDVAKAVLEELEKVMSDYGYSIEHILMVDIIPDAAVRRAMNDINAAQRLQLASVYKGEAEKIHLVKKAEGEAEAKYLSGVGIAKQRQAITDGLRENILNFSHSVSGTSAKEVMDLIMVTQYFDTIKELGDNSKTTTVFIPHGPGHVKDIGDQIRTGMMEASSSGLRRDLVVHEDCRVLVVEGRRGSSGHLGAEGPAASSRAGPEGDRSWGGGDRYVSSWRRLMKKQEPDSVPWKRSRRNTGSEDQVPMQKVIDHGSSVNASASSGEHGDEQMSHGGASKVSPLVRARKLNANQLAAEVLRLRMKGKHEEADQISLSAALLLLENIREEWTLCCRIKALLLMSLRMRREGAQSGNLTYLMLPQFEPVVPGHCIILPLQHESATRIADGGAWEEIRNFKKCLLKMFAQHGKDVIFLQTVVALAKQRRHCMIECIPVPCEVSHKAPMYFKKAIDEAEEEWSPHESKKLIPTSGDLRQVIPENFAYFRVEFGLDRGFVHVIDDESKFSAGFGLDVIKGVLRLPAQDMHRHRRRAPVDDQK</sequence>
<evidence type="ECO:0000259" key="3">
    <source>
        <dbReference type="SMART" id="SM00244"/>
    </source>
</evidence>
<name>N1QUC7_AEGTA</name>
<dbReference type="InterPro" id="IPR006767">
    <property type="entry name" value="Cwf19-like_C_dom-2"/>
</dbReference>
<dbReference type="SMART" id="SM00244">
    <property type="entry name" value="PHB"/>
    <property type="match status" value="1"/>
</dbReference>
<dbReference type="EnsemblPlants" id="EMT02674">
    <property type="protein sequence ID" value="EMT02674"/>
    <property type="gene ID" value="F775_01014"/>
</dbReference>
<dbReference type="Gene3D" id="3.30.479.30">
    <property type="entry name" value="Band 7 domain"/>
    <property type="match status" value="1"/>
</dbReference>
<dbReference type="InterPro" id="IPR001107">
    <property type="entry name" value="Band_7"/>
</dbReference>